<sequence length="1074" mass="119238">MKKKMKRNMKKNMKKKILLSVVSFSLAVGAGAHDDLIYRTQAGWNFDIGNQSVISQTLDAVFTGGACVGDYDGDGRVDICEVETTGEMIKWVWKINNGKKDWITSTPVGFGISATDKYVTGDFNGDGKTDIAVMRSGAGGLATWYIDFSPCEGNIDARGQFGLPGDIPLSGDFNGDGIDDLAVYRPSTSTWYVAFSSLTGYPEFDMPLAINGVVFGTAEDVPFTGDFNGDGYTDMALYRASTGQILINYWSADKPQYEHYADSNGYGTVDCTVTVPLTGVLAVMSADADQSRPAVLPLATLEETGKEVNLRHGWTCIFDNSLDVDKWARNLEAAGINTLEYHPWMRAHEEVAPQTETWNTYVGDDRLWTSKAMMKKKIEKFRSIGGRSVCYTGIYAATPAFAHTCPDWAMRNAGDRSFITYGGSYLYLMSTNESVDAPYTIGGETYKNFNDYFVHQAVTAQKEYNWDGYRWDWYGLPDSYVCDGTEAACNFSSEMAPLVKRLDLAVKEQRADVTTTALQLPSTNGNIPHYTTGAVANHQFMELWPFGTGTKYTDLYRDIYEAKSRYPDKPVFANFYPPAEMNLTTGWPKQNIDYQFATCLSAGGYPAAQVVDGVASFTDPVPFHAVNYPLEVLEQIARWNKFTEAYGAYLYYSNRAYVIADYNQSDLALDNDDGIYAKLKRRWDKRTGRADALIVDLVNYGSSVDLRWDVVNTAPAAKATGLSFTLPEDAVPADLYCVTLEGSRKVDYTREGDKVKVSLSSLGTFATLVLHLNSTVGMPEAPAEKSVAFDLFPFRYDVGGETLRSEETAAITILDDQEPLIVSNDYNGNVSQIQTVTDAFAGEKALQVTPGMIRFTTTSDGAIRVPLDRFNRFKIAVRSHNTTACWFGFRLIKPSDSSPVWETKDLFYRVGYSQPGLAYLTLTPVKPKVDEWVEYERDLREDIIGLWGEDWADAIVVSVFMGPVDRNSADYDNLIFMSDKYTGIESSKKKEEISVCFDDGGSRMIISGGTGQERLCEIRLADMGGRICYEDRLRFGNGVLSCSIPPLSQGAYLLTISDVEQEGYHRLYASVVLR</sequence>
<feature type="signal peptide" evidence="2">
    <location>
        <begin position="1"/>
        <end position="32"/>
    </location>
</feature>
<comment type="caution">
    <text evidence="3">The sequence shown here is derived from an EMBL/GenBank/DDBJ whole genome shotgun (WGS) entry which is preliminary data.</text>
</comment>
<dbReference type="EMBL" id="AGXV01000046">
    <property type="protein sequence ID" value="EIY57843.1"/>
    <property type="molecule type" value="Genomic_DNA"/>
</dbReference>
<dbReference type="InterPro" id="IPR013517">
    <property type="entry name" value="FG-GAP"/>
</dbReference>
<evidence type="ECO:0000313" key="3">
    <source>
        <dbReference type="EMBL" id="EIY57843.1"/>
    </source>
</evidence>
<dbReference type="Proteomes" id="UP000005150">
    <property type="component" value="Unassembled WGS sequence"/>
</dbReference>
<feature type="chain" id="PRO_5003726413" description="FG-GAP repeat protein" evidence="2">
    <location>
        <begin position="33"/>
        <end position="1074"/>
    </location>
</feature>
<dbReference type="HOGENOM" id="CLU_287107_0_0_10"/>
<name>I9SPN5_9BACE</name>
<dbReference type="Gene3D" id="2.130.10.130">
    <property type="entry name" value="Integrin alpha, N-terminal"/>
    <property type="match status" value="1"/>
</dbReference>
<evidence type="ECO:0008006" key="5">
    <source>
        <dbReference type="Google" id="ProtNLM"/>
    </source>
</evidence>
<dbReference type="AlphaFoldDB" id="I9SPN5"/>
<dbReference type="Pfam" id="PF13517">
    <property type="entry name" value="FG-GAP_3"/>
    <property type="match status" value="1"/>
</dbReference>
<gene>
    <name evidence="3" type="ORF">HMPREF1071_03915</name>
</gene>
<evidence type="ECO:0000256" key="1">
    <source>
        <dbReference type="ARBA" id="ARBA00022729"/>
    </source>
</evidence>
<dbReference type="Gene3D" id="2.40.128.340">
    <property type="match status" value="1"/>
</dbReference>
<evidence type="ECO:0000313" key="4">
    <source>
        <dbReference type="Proteomes" id="UP000005150"/>
    </source>
</evidence>
<keyword evidence="4" id="KW-1185">Reference proteome</keyword>
<dbReference type="InterPro" id="IPR028994">
    <property type="entry name" value="Integrin_alpha_N"/>
</dbReference>
<proteinExistence type="predicted"/>
<dbReference type="InterPro" id="IPR025092">
    <property type="entry name" value="Glyco_hydro_66"/>
</dbReference>
<dbReference type="Gene3D" id="3.20.20.80">
    <property type="entry name" value="Glycosidases"/>
    <property type="match status" value="1"/>
</dbReference>
<evidence type="ECO:0000256" key="2">
    <source>
        <dbReference type="SAM" id="SignalP"/>
    </source>
</evidence>
<accession>I9SPN5</accession>
<dbReference type="SUPFAM" id="SSF69318">
    <property type="entry name" value="Integrin alpha N-terminal domain"/>
    <property type="match status" value="1"/>
</dbReference>
<reference evidence="3 4" key="1">
    <citation type="submission" date="2012-02" db="EMBL/GenBank/DDBJ databases">
        <title>The Genome Sequence of Bacteroides salyersiae CL02T12C01.</title>
        <authorList>
            <consortium name="The Broad Institute Genome Sequencing Platform"/>
            <person name="Earl A."/>
            <person name="Ward D."/>
            <person name="Feldgarden M."/>
            <person name="Gevers D."/>
            <person name="Zitomersky N.L."/>
            <person name="Coyne M.J."/>
            <person name="Comstock L.E."/>
            <person name="Young S.K."/>
            <person name="Zeng Q."/>
            <person name="Gargeya S."/>
            <person name="Fitzgerald M."/>
            <person name="Haas B."/>
            <person name="Abouelleil A."/>
            <person name="Alvarado L."/>
            <person name="Arachchi H.M."/>
            <person name="Berlin A."/>
            <person name="Chapman S.B."/>
            <person name="Gearin G."/>
            <person name="Goldberg J."/>
            <person name="Griggs A."/>
            <person name="Gujja S."/>
            <person name="Hansen M."/>
            <person name="Heiman D."/>
            <person name="Howarth C."/>
            <person name="Larimer J."/>
            <person name="Lui A."/>
            <person name="MacDonald P.J.P."/>
            <person name="McCowen C."/>
            <person name="Montmayeur A."/>
            <person name="Murphy C."/>
            <person name="Neiman D."/>
            <person name="Pearson M."/>
            <person name="Priest M."/>
            <person name="Roberts A."/>
            <person name="Saif S."/>
            <person name="Shea T."/>
            <person name="Sisk P."/>
            <person name="Stolte C."/>
            <person name="Sykes S."/>
            <person name="Wortman J."/>
            <person name="Nusbaum C."/>
            <person name="Birren B."/>
        </authorList>
    </citation>
    <scope>NUCLEOTIDE SEQUENCE [LARGE SCALE GENOMIC DNA]</scope>
    <source>
        <strain evidence="3 4">CL02T12C01</strain>
    </source>
</reference>
<keyword evidence="1 2" id="KW-0732">Signal</keyword>
<dbReference type="Pfam" id="PF13199">
    <property type="entry name" value="Glyco_hydro_66"/>
    <property type="match status" value="1"/>
</dbReference>
<dbReference type="PANTHER" id="PTHR46580">
    <property type="entry name" value="SENSOR KINASE-RELATED"/>
    <property type="match status" value="1"/>
</dbReference>
<dbReference type="OrthoDB" id="1047314at2"/>
<protein>
    <recommendedName>
        <fullName evidence="5">FG-GAP repeat protein</fullName>
    </recommendedName>
</protein>
<organism evidence="3 4">
    <name type="scientific">Bacteroides salyersiae CL02T12C01</name>
    <dbReference type="NCBI Taxonomy" id="997887"/>
    <lineage>
        <taxon>Bacteria</taxon>
        <taxon>Pseudomonadati</taxon>
        <taxon>Bacteroidota</taxon>
        <taxon>Bacteroidia</taxon>
        <taxon>Bacteroidales</taxon>
        <taxon>Bacteroidaceae</taxon>
        <taxon>Bacteroides</taxon>
    </lineage>
</organism>
<dbReference type="PATRIC" id="fig|997887.3.peg.4083"/>